<evidence type="ECO:0000256" key="4">
    <source>
        <dbReference type="ARBA" id="ARBA00022989"/>
    </source>
</evidence>
<proteinExistence type="predicted"/>
<evidence type="ECO:0000256" key="3">
    <source>
        <dbReference type="ARBA" id="ARBA00022692"/>
    </source>
</evidence>
<evidence type="ECO:0000313" key="9">
    <source>
        <dbReference type="Proteomes" id="UP000017836"/>
    </source>
</evidence>
<dbReference type="Pfam" id="PF25539">
    <property type="entry name" value="Bestrophin_2"/>
    <property type="match status" value="1"/>
</dbReference>
<dbReference type="eggNOG" id="ENOG502QSQE">
    <property type="taxonomic scope" value="Eukaryota"/>
</dbReference>
<dbReference type="GO" id="GO:0019684">
    <property type="term" value="P:photosynthesis, light reaction"/>
    <property type="evidence" value="ECO:0000318"/>
    <property type="project" value="GO_Central"/>
</dbReference>
<evidence type="ECO:0008006" key="10">
    <source>
        <dbReference type="Google" id="ProtNLM"/>
    </source>
</evidence>
<feature type="transmembrane region" description="Helical" evidence="7">
    <location>
        <begin position="136"/>
        <end position="154"/>
    </location>
</feature>
<evidence type="ECO:0000256" key="5">
    <source>
        <dbReference type="ARBA" id="ARBA00023065"/>
    </source>
</evidence>
<keyword evidence="3 7" id="KW-0812">Transmembrane</keyword>
<dbReference type="InterPro" id="IPR044669">
    <property type="entry name" value="YneE/VCCN1/2-like"/>
</dbReference>
<reference evidence="9" key="1">
    <citation type="journal article" date="2013" name="Science">
        <title>The Amborella genome and the evolution of flowering plants.</title>
        <authorList>
            <consortium name="Amborella Genome Project"/>
        </authorList>
    </citation>
    <scope>NUCLEOTIDE SEQUENCE [LARGE SCALE GENOMIC DNA]</scope>
</reference>
<evidence type="ECO:0000256" key="2">
    <source>
        <dbReference type="ARBA" id="ARBA00022448"/>
    </source>
</evidence>
<organism evidence="8 9">
    <name type="scientific">Amborella trichopoda</name>
    <dbReference type="NCBI Taxonomy" id="13333"/>
    <lineage>
        <taxon>Eukaryota</taxon>
        <taxon>Viridiplantae</taxon>
        <taxon>Streptophyta</taxon>
        <taxon>Embryophyta</taxon>
        <taxon>Tracheophyta</taxon>
        <taxon>Spermatophyta</taxon>
        <taxon>Magnoliopsida</taxon>
        <taxon>Amborellales</taxon>
        <taxon>Amborellaceae</taxon>
        <taxon>Amborella</taxon>
    </lineage>
</organism>
<dbReference type="GO" id="GO:0042651">
    <property type="term" value="C:thylakoid membrane"/>
    <property type="evidence" value="ECO:0000318"/>
    <property type="project" value="GO_Central"/>
</dbReference>
<evidence type="ECO:0000256" key="7">
    <source>
        <dbReference type="SAM" id="Phobius"/>
    </source>
</evidence>
<protein>
    <recommendedName>
        <fullName evidence="10">Bestrophin homolog</fullName>
    </recommendedName>
</protein>
<dbReference type="Proteomes" id="UP000017836">
    <property type="component" value="Unassembled WGS sequence"/>
</dbReference>
<keyword evidence="5" id="KW-0406">Ion transport</keyword>
<feature type="transmembrane region" description="Helical" evidence="7">
    <location>
        <begin position="75"/>
        <end position="91"/>
    </location>
</feature>
<dbReference type="PANTHER" id="PTHR33281:SF1">
    <property type="entry name" value="VOLTAGE-DEPENDENT CHLORIDE CHANNEL 1, CHLOROPLASTIC"/>
    <property type="match status" value="1"/>
</dbReference>
<comment type="subcellular location">
    <subcellularLocation>
        <location evidence="1">Membrane</location>
        <topology evidence="1">Multi-pass membrane protein</topology>
    </subcellularLocation>
</comment>
<dbReference type="PANTHER" id="PTHR33281">
    <property type="entry name" value="UPF0187 PROTEIN YNEE"/>
    <property type="match status" value="1"/>
</dbReference>
<name>W1NHV4_AMBTC</name>
<feature type="transmembrane region" description="Helical" evidence="7">
    <location>
        <begin position="34"/>
        <end position="55"/>
    </location>
</feature>
<dbReference type="STRING" id="13333.W1NHV4"/>
<dbReference type="Gramene" id="ERM95073">
    <property type="protein sequence ID" value="ERM95073"/>
    <property type="gene ID" value="AMTR_s00009p00251540"/>
</dbReference>
<evidence type="ECO:0000256" key="1">
    <source>
        <dbReference type="ARBA" id="ARBA00004141"/>
    </source>
</evidence>
<dbReference type="AlphaFoldDB" id="W1NHV4"/>
<dbReference type="HOGENOM" id="CLU_029790_7_0_1"/>
<sequence>MRKERHLYTHNDWIQHRSSLRHVRHLLSSLSSRVVLSLVPPVLFFTTVAAVIASYNTAILMNWVPSFFPLLRASSLPYQLTAPALALLLVFRTEASYSRFEEGRKAWGTVITGANELARLVGVSVREPVDRKMKSVLIRYIMAFPVALKCHVIYGSDIHQDLRDLLDEGDLEVVLSSKHHPRCIIEFISQSLQLVHLDEAKRNILVGVLIEEPFPMLALNKLCDQAHESISEVAALQDSILDRLKVKERHLSEHPTNGRPRS</sequence>
<keyword evidence="4 7" id="KW-1133">Transmembrane helix</keyword>
<accession>W1NHV4</accession>
<dbReference type="GO" id="GO:0005247">
    <property type="term" value="F:voltage-gated chloride channel activity"/>
    <property type="evidence" value="ECO:0000318"/>
    <property type="project" value="GO_Central"/>
</dbReference>
<keyword evidence="6 7" id="KW-0472">Membrane</keyword>
<gene>
    <name evidence="8" type="ORF">AMTR_s00009p00251540</name>
</gene>
<keyword evidence="2" id="KW-0813">Transport</keyword>
<evidence type="ECO:0000256" key="6">
    <source>
        <dbReference type="ARBA" id="ARBA00023136"/>
    </source>
</evidence>
<dbReference type="EMBL" id="KI397501">
    <property type="protein sequence ID" value="ERM95073.1"/>
    <property type="molecule type" value="Genomic_DNA"/>
</dbReference>
<dbReference type="OMA" id="MGSCERI"/>
<evidence type="ECO:0000313" key="8">
    <source>
        <dbReference type="EMBL" id="ERM95073.1"/>
    </source>
</evidence>
<keyword evidence="9" id="KW-1185">Reference proteome</keyword>